<comment type="caution">
    <text evidence="2">The sequence shown here is derived from an EMBL/GenBank/DDBJ whole genome shotgun (WGS) entry which is preliminary data.</text>
</comment>
<dbReference type="AlphaFoldDB" id="A0A812VJU1"/>
<feature type="region of interest" description="Disordered" evidence="1">
    <location>
        <begin position="1"/>
        <end position="40"/>
    </location>
</feature>
<dbReference type="EMBL" id="CAJNJA010030409">
    <property type="protein sequence ID" value="CAE7643079.1"/>
    <property type="molecule type" value="Genomic_DNA"/>
</dbReference>
<feature type="compositionally biased region" description="Polar residues" evidence="1">
    <location>
        <begin position="164"/>
        <end position="175"/>
    </location>
</feature>
<evidence type="ECO:0000256" key="1">
    <source>
        <dbReference type="SAM" id="MobiDB-lite"/>
    </source>
</evidence>
<feature type="compositionally biased region" description="Basic and acidic residues" evidence="1">
    <location>
        <begin position="177"/>
        <end position="195"/>
    </location>
</feature>
<evidence type="ECO:0000313" key="2">
    <source>
        <dbReference type="EMBL" id="CAE7643079.1"/>
    </source>
</evidence>
<proteinExistence type="predicted"/>
<accession>A0A812VJU1</accession>
<feature type="region of interest" description="Disordered" evidence="1">
    <location>
        <begin position="145"/>
        <end position="195"/>
    </location>
</feature>
<dbReference type="Proteomes" id="UP000601435">
    <property type="component" value="Unassembled WGS sequence"/>
</dbReference>
<organism evidence="2 3">
    <name type="scientific">Symbiodinium necroappetens</name>
    <dbReference type="NCBI Taxonomy" id="1628268"/>
    <lineage>
        <taxon>Eukaryota</taxon>
        <taxon>Sar</taxon>
        <taxon>Alveolata</taxon>
        <taxon>Dinophyceae</taxon>
        <taxon>Suessiales</taxon>
        <taxon>Symbiodiniaceae</taxon>
        <taxon>Symbiodinium</taxon>
    </lineage>
</organism>
<name>A0A812VJU1_9DINO</name>
<feature type="region of interest" description="Disordered" evidence="1">
    <location>
        <begin position="80"/>
        <end position="103"/>
    </location>
</feature>
<feature type="non-terminal residue" evidence="2">
    <location>
        <position position="243"/>
    </location>
</feature>
<evidence type="ECO:0000313" key="3">
    <source>
        <dbReference type="Proteomes" id="UP000601435"/>
    </source>
</evidence>
<gene>
    <name evidence="2" type="ORF">SNEC2469_LOCUS18173</name>
</gene>
<dbReference type="OrthoDB" id="10275633at2759"/>
<protein>
    <submittedName>
        <fullName evidence="2">Uncharacterized protein</fullName>
    </submittedName>
</protein>
<sequence length="243" mass="26372">VTDIRPPSPRERKAGRRPPGGFWSSEGKSTTDSFPADSDDHKIAFASDEASGANRTRVCLDLGELADDHCHSEDEKACAGHVPGRTNAMQKMPTVPRSFSDDEEEAMTFSFFDSERGDGKGLMKAESGKTTPWRLRDIVLRCRASGKGLSSPAPAPPSAPETPSLRSLVSRPTSKTPRRESFTGPDRRTSIDSGVHLKEVDIDVAHTKSSQVRPQSGKLPVVRGHSLGQALCDLKKKATRIQL</sequence>
<keyword evidence="3" id="KW-1185">Reference proteome</keyword>
<reference evidence="2" key="1">
    <citation type="submission" date="2021-02" db="EMBL/GenBank/DDBJ databases">
        <authorList>
            <person name="Dougan E. K."/>
            <person name="Rhodes N."/>
            <person name="Thang M."/>
            <person name="Chan C."/>
        </authorList>
    </citation>
    <scope>NUCLEOTIDE SEQUENCE</scope>
</reference>